<reference evidence="1 2" key="1">
    <citation type="submission" date="2020-08" db="EMBL/GenBank/DDBJ databases">
        <title>Functional genomics of gut bacteria from endangered species of beetles.</title>
        <authorList>
            <person name="Carlos-Shanley C."/>
        </authorList>
    </citation>
    <scope>NUCLEOTIDE SEQUENCE [LARGE SCALE GENOMIC DNA]</scope>
    <source>
        <strain evidence="1 2">S00245</strain>
    </source>
</reference>
<dbReference type="RefSeq" id="WP_184248080.1">
    <property type="nucleotide sequence ID" value="NZ_JACHLR010000016.1"/>
</dbReference>
<proteinExistence type="predicted"/>
<evidence type="ECO:0000313" key="1">
    <source>
        <dbReference type="EMBL" id="MBB4860047.1"/>
    </source>
</evidence>
<dbReference type="EMBL" id="JACHLR010000016">
    <property type="protein sequence ID" value="MBB4860047.1"/>
    <property type="molecule type" value="Genomic_DNA"/>
</dbReference>
<protein>
    <recommendedName>
        <fullName evidence="3">Phage tail assembly chaperone</fullName>
    </recommendedName>
</protein>
<gene>
    <name evidence="1" type="ORF">HNO88_003385</name>
</gene>
<keyword evidence="2" id="KW-1185">Reference proteome</keyword>
<evidence type="ECO:0000313" key="2">
    <source>
        <dbReference type="Proteomes" id="UP000555448"/>
    </source>
</evidence>
<dbReference type="AlphaFoldDB" id="A0A7W7NYB1"/>
<organism evidence="1 2">
    <name type="scientific">Novosphingobium chloroacetimidivorans</name>
    <dbReference type="NCBI Taxonomy" id="1428314"/>
    <lineage>
        <taxon>Bacteria</taxon>
        <taxon>Pseudomonadati</taxon>
        <taxon>Pseudomonadota</taxon>
        <taxon>Alphaproteobacteria</taxon>
        <taxon>Sphingomonadales</taxon>
        <taxon>Sphingomonadaceae</taxon>
        <taxon>Novosphingobium</taxon>
    </lineage>
</organism>
<dbReference type="Pfam" id="PF09550">
    <property type="entry name" value="Phage_TAC_6"/>
    <property type="match status" value="1"/>
</dbReference>
<dbReference type="InterPro" id="IPR019056">
    <property type="entry name" value="Phage_TAC_6"/>
</dbReference>
<sequence length="61" mass="6647">MSERFGPMASALSGVAARRLGWRPDVFWHATLAELTAALARDASPPIDAATLRRLMEQDHG</sequence>
<dbReference type="Proteomes" id="UP000555448">
    <property type="component" value="Unassembled WGS sequence"/>
</dbReference>
<comment type="caution">
    <text evidence="1">The sequence shown here is derived from an EMBL/GenBank/DDBJ whole genome shotgun (WGS) entry which is preliminary data.</text>
</comment>
<evidence type="ECO:0008006" key="3">
    <source>
        <dbReference type="Google" id="ProtNLM"/>
    </source>
</evidence>
<name>A0A7W7NYB1_9SPHN</name>
<accession>A0A7W7NYB1</accession>